<dbReference type="InterPro" id="IPR004006">
    <property type="entry name" value="DhaK_dom"/>
</dbReference>
<dbReference type="Pfam" id="PF02734">
    <property type="entry name" value="Dak2"/>
    <property type="match status" value="1"/>
</dbReference>
<accession>A0ABY2J9H8</accession>
<evidence type="ECO:0000256" key="2">
    <source>
        <dbReference type="ARBA" id="ARBA00022741"/>
    </source>
</evidence>
<feature type="domain" description="DhaL" evidence="6">
    <location>
        <begin position="1"/>
        <end position="111"/>
    </location>
</feature>
<dbReference type="EMBL" id="SOGO01000035">
    <property type="protein sequence ID" value="TFD00542.1"/>
    <property type="molecule type" value="Genomic_DNA"/>
</dbReference>
<dbReference type="PANTHER" id="PTHR28629:SF4">
    <property type="entry name" value="TRIOKINASE_FMN CYCLASE"/>
    <property type="match status" value="1"/>
</dbReference>
<feature type="domain" description="DhaK" evidence="7">
    <location>
        <begin position="1"/>
        <end position="162"/>
    </location>
</feature>
<evidence type="ECO:0000256" key="4">
    <source>
        <dbReference type="ARBA" id="ARBA00022840"/>
    </source>
</evidence>
<sequence length="162" mass="17514">MTRSALFDTEFVAMLRAATEGIKARGKSDLGDKTLLDALVPATDTLEAEVAAGRDPETLLARMSLVARASADATSMLQARRGRASYTGERSIGSPDPGARSSSRRTCTWDRRREPRHAWMGVGIHGEPGRRRAKLTTANEMTDEMRDAVVGDLPDVSGTGWP</sequence>
<dbReference type="SUPFAM" id="SSF82549">
    <property type="entry name" value="DAK1/DegV-like"/>
    <property type="match status" value="1"/>
</dbReference>
<evidence type="ECO:0000313" key="9">
    <source>
        <dbReference type="Proteomes" id="UP000297851"/>
    </source>
</evidence>
<keyword evidence="3" id="KW-0418">Kinase</keyword>
<dbReference type="InterPro" id="IPR004007">
    <property type="entry name" value="DhaL_dom"/>
</dbReference>
<evidence type="ECO:0000259" key="6">
    <source>
        <dbReference type="PROSITE" id="PS51480"/>
    </source>
</evidence>
<dbReference type="InterPro" id="IPR050861">
    <property type="entry name" value="Dihydroxyacetone_Kinase"/>
</dbReference>
<dbReference type="PROSITE" id="PS51480">
    <property type="entry name" value="DHAL"/>
    <property type="match status" value="1"/>
</dbReference>
<keyword evidence="1" id="KW-0808">Transferase</keyword>
<dbReference type="PROSITE" id="PS51481">
    <property type="entry name" value="DHAK"/>
    <property type="match status" value="1"/>
</dbReference>
<protein>
    <submittedName>
        <fullName evidence="8">DAK2 domain-containing protein</fullName>
    </submittedName>
</protein>
<comment type="caution">
    <text evidence="8">The sequence shown here is derived from an EMBL/GenBank/DDBJ whole genome shotgun (WGS) entry which is preliminary data.</text>
</comment>
<organism evidence="8 9">
    <name type="scientific">Cryobacterium sandaracinum</name>
    <dbReference type="NCBI Taxonomy" id="1259247"/>
    <lineage>
        <taxon>Bacteria</taxon>
        <taxon>Bacillati</taxon>
        <taxon>Actinomycetota</taxon>
        <taxon>Actinomycetes</taxon>
        <taxon>Micrococcales</taxon>
        <taxon>Microbacteriaceae</taxon>
        <taxon>Cryobacterium</taxon>
    </lineage>
</organism>
<proteinExistence type="predicted"/>
<dbReference type="Gene3D" id="1.25.40.340">
    <property type="match status" value="1"/>
</dbReference>
<dbReference type="Gene3D" id="3.30.1180.20">
    <property type="entry name" value="Dihydroxyacetone kinase, domain 2"/>
    <property type="match status" value="1"/>
</dbReference>
<dbReference type="Proteomes" id="UP000297851">
    <property type="component" value="Unassembled WGS sequence"/>
</dbReference>
<keyword evidence="4" id="KW-0067">ATP-binding</keyword>
<gene>
    <name evidence="8" type="ORF">E3T25_12705</name>
</gene>
<dbReference type="RefSeq" id="WP_134374630.1">
    <property type="nucleotide sequence ID" value="NZ_SOGO01000035.1"/>
</dbReference>
<keyword evidence="9" id="KW-1185">Reference proteome</keyword>
<feature type="region of interest" description="Disordered" evidence="5">
    <location>
        <begin position="76"/>
        <end position="106"/>
    </location>
</feature>
<reference evidence="8 9" key="1">
    <citation type="submission" date="2019-03" db="EMBL/GenBank/DDBJ databases">
        <title>Genomics of glacier-inhabiting Cryobacterium strains.</title>
        <authorList>
            <person name="Liu Q."/>
            <person name="Xin Y.-H."/>
        </authorList>
    </citation>
    <scope>NUCLEOTIDE SEQUENCE [LARGE SCALE GENOMIC DNA]</scope>
    <source>
        <strain evidence="8 9">TMT2-16</strain>
    </source>
</reference>
<evidence type="ECO:0000256" key="3">
    <source>
        <dbReference type="ARBA" id="ARBA00022777"/>
    </source>
</evidence>
<evidence type="ECO:0000256" key="5">
    <source>
        <dbReference type="SAM" id="MobiDB-lite"/>
    </source>
</evidence>
<evidence type="ECO:0000313" key="8">
    <source>
        <dbReference type="EMBL" id="TFD00542.1"/>
    </source>
</evidence>
<evidence type="ECO:0000259" key="7">
    <source>
        <dbReference type="PROSITE" id="PS51481"/>
    </source>
</evidence>
<keyword evidence="2" id="KW-0547">Nucleotide-binding</keyword>
<name>A0ABY2J9H8_9MICO</name>
<dbReference type="InterPro" id="IPR036117">
    <property type="entry name" value="DhaL_dom_sf"/>
</dbReference>
<dbReference type="SMART" id="SM01120">
    <property type="entry name" value="Dak2"/>
    <property type="match status" value="1"/>
</dbReference>
<dbReference type="SUPFAM" id="SSF101473">
    <property type="entry name" value="DhaL-like"/>
    <property type="match status" value="1"/>
</dbReference>
<dbReference type="PANTHER" id="PTHR28629">
    <property type="entry name" value="TRIOKINASE/FMN CYCLASE"/>
    <property type="match status" value="1"/>
</dbReference>
<evidence type="ECO:0000256" key="1">
    <source>
        <dbReference type="ARBA" id="ARBA00022679"/>
    </source>
</evidence>